<gene>
    <name evidence="1" type="ORF">DI536_22760</name>
</gene>
<sequence length="80" mass="9687">MSRTNKSRHRWSHGYVSNHLRWEQRHERKVHRRWARQQLPLLSVSVFEQLLEDIAADRLEAHGALEQAMRLRNPVEPDLR</sequence>
<reference evidence="1 2" key="1">
    <citation type="submission" date="2017-08" db="EMBL/GenBank/DDBJ databases">
        <title>Infants hospitalized years apart are colonized by the same room-sourced microbial strains.</title>
        <authorList>
            <person name="Brooks B."/>
            <person name="Olm M.R."/>
            <person name="Firek B.A."/>
            <person name="Baker R."/>
            <person name="Thomas B.C."/>
            <person name="Morowitz M.J."/>
            <person name="Banfield J.F."/>
        </authorList>
    </citation>
    <scope>NUCLEOTIDE SEQUENCE [LARGE SCALE GENOMIC DNA]</scope>
    <source>
        <strain evidence="1">S2_003_000_R2_14</strain>
    </source>
</reference>
<accession>A0A2W5VGG5</accession>
<evidence type="ECO:0000313" key="2">
    <source>
        <dbReference type="Proteomes" id="UP000249061"/>
    </source>
</evidence>
<dbReference type="Proteomes" id="UP000249061">
    <property type="component" value="Unassembled WGS sequence"/>
</dbReference>
<dbReference type="AlphaFoldDB" id="A0A2W5VGG5"/>
<proteinExistence type="predicted"/>
<evidence type="ECO:0000313" key="1">
    <source>
        <dbReference type="EMBL" id="PZR09401.1"/>
    </source>
</evidence>
<comment type="caution">
    <text evidence="1">The sequence shown here is derived from an EMBL/GenBank/DDBJ whole genome shotgun (WGS) entry which is preliminary data.</text>
</comment>
<name>A0A2W5VGG5_9BACT</name>
<organism evidence="1 2">
    <name type="scientific">Archangium gephyra</name>
    <dbReference type="NCBI Taxonomy" id="48"/>
    <lineage>
        <taxon>Bacteria</taxon>
        <taxon>Pseudomonadati</taxon>
        <taxon>Myxococcota</taxon>
        <taxon>Myxococcia</taxon>
        <taxon>Myxococcales</taxon>
        <taxon>Cystobacterineae</taxon>
        <taxon>Archangiaceae</taxon>
        <taxon>Archangium</taxon>
    </lineage>
</organism>
<dbReference type="EMBL" id="QFQP01000021">
    <property type="protein sequence ID" value="PZR09401.1"/>
    <property type="molecule type" value="Genomic_DNA"/>
</dbReference>
<protein>
    <submittedName>
        <fullName evidence="1">Uncharacterized protein</fullName>
    </submittedName>
</protein>